<organism evidence="2">
    <name type="scientific">Zea mays</name>
    <name type="common">Maize</name>
    <dbReference type="NCBI Taxonomy" id="4577"/>
    <lineage>
        <taxon>Eukaryota</taxon>
        <taxon>Viridiplantae</taxon>
        <taxon>Streptophyta</taxon>
        <taxon>Embryophyta</taxon>
        <taxon>Tracheophyta</taxon>
        <taxon>Spermatophyta</taxon>
        <taxon>Magnoliopsida</taxon>
        <taxon>Liliopsida</taxon>
        <taxon>Poales</taxon>
        <taxon>Poaceae</taxon>
        <taxon>PACMAD clade</taxon>
        <taxon>Panicoideae</taxon>
        <taxon>Andropogonodae</taxon>
        <taxon>Andropogoneae</taxon>
        <taxon>Tripsacinae</taxon>
        <taxon>Zea</taxon>
    </lineage>
</organism>
<feature type="transmembrane region" description="Helical" evidence="1">
    <location>
        <begin position="78"/>
        <end position="96"/>
    </location>
</feature>
<accession>C4IZB7</accession>
<keyword evidence="1" id="KW-1133">Transmembrane helix</keyword>
<dbReference type="EMBL" id="BT083914">
    <property type="protein sequence ID" value="ACR34267.1"/>
    <property type="molecule type" value="mRNA"/>
</dbReference>
<reference evidence="2" key="2">
    <citation type="submission" date="2012-06" db="EMBL/GenBank/DDBJ databases">
        <authorList>
            <person name="Yu Y."/>
            <person name="Currie J."/>
            <person name="Lomeli R."/>
            <person name="Angelova A."/>
            <person name="Collura K."/>
            <person name="Wissotski M."/>
            <person name="Campos D."/>
            <person name="Kudrna D."/>
            <person name="Golser W."/>
            <person name="Ashely E."/>
            <person name="Descour A."/>
            <person name="Fernandes J."/>
            <person name="Soderlund C."/>
            <person name="Walbot V."/>
        </authorList>
    </citation>
    <scope>NUCLEOTIDE SEQUENCE</scope>
    <source>
        <strain evidence="2">B73</strain>
    </source>
</reference>
<dbReference type="AlphaFoldDB" id="C4IZB7"/>
<name>C4IZB7_MAIZE</name>
<proteinExistence type="evidence at transcript level"/>
<reference evidence="2" key="1">
    <citation type="journal article" date="2009" name="PLoS Genet.">
        <title>Sequencing, mapping, and analysis of 27,455 maize full-length cDNAs.</title>
        <authorList>
            <person name="Soderlund C."/>
            <person name="Descour A."/>
            <person name="Kudrna D."/>
            <person name="Bomhoff M."/>
            <person name="Boyd L."/>
            <person name="Currie J."/>
            <person name="Angelova A."/>
            <person name="Collura K."/>
            <person name="Wissotski M."/>
            <person name="Ashley E."/>
            <person name="Morrow D."/>
            <person name="Fernandes J."/>
            <person name="Walbot V."/>
            <person name="Yu Y."/>
        </authorList>
    </citation>
    <scope>NUCLEOTIDE SEQUENCE</scope>
    <source>
        <strain evidence="2">B73</strain>
    </source>
</reference>
<keyword evidence="1" id="KW-0472">Membrane</keyword>
<protein>
    <submittedName>
        <fullName evidence="2">Uncharacterized protein</fullName>
    </submittedName>
</protein>
<evidence type="ECO:0000313" key="2">
    <source>
        <dbReference type="EMBL" id="ACR34267.1"/>
    </source>
</evidence>
<keyword evidence="1" id="KW-0812">Transmembrane</keyword>
<evidence type="ECO:0000256" key="1">
    <source>
        <dbReference type="SAM" id="Phobius"/>
    </source>
</evidence>
<feature type="transmembrane region" description="Helical" evidence="1">
    <location>
        <begin position="116"/>
        <end position="133"/>
    </location>
</feature>
<sequence>MVWSTSPPKVQNKEGSRWLDLAFASLVFSWQNLYRLRSPLCPPNNHDDHNKYDSTTVRPNFCWTSFGVSIAFKAMKRALITLSGFLDPIIFVLTLLKPAKYSTVSTVLPAADIPLLIGPGQRYIFVFSYLAWIA</sequence>